<name>A0ABN1ULM3_9ACTN</name>
<feature type="region of interest" description="Disordered" evidence="1">
    <location>
        <begin position="201"/>
        <end position="227"/>
    </location>
</feature>
<keyword evidence="2" id="KW-0732">Signal</keyword>
<comment type="caution">
    <text evidence="3">The sequence shown here is derived from an EMBL/GenBank/DDBJ whole genome shotgun (WGS) entry which is preliminary data.</text>
</comment>
<organism evidence="3 4">
    <name type="scientific">Nocardioides aquiterrae</name>
    <dbReference type="NCBI Taxonomy" id="203799"/>
    <lineage>
        <taxon>Bacteria</taxon>
        <taxon>Bacillati</taxon>
        <taxon>Actinomycetota</taxon>
        <taxon>Actinomycetes</taxon>
        <taxon>Propionibacteriales</taxon>
        <taxon>Nocardioidaceae</taxon>
        <taxon>Nocardioides</taxon>
    </lineage>
</organism>
<feature type="compositionally biased region" description="Low complexity" evidence="1">
    <location>
        <begin position="19"/>
        <end position="44"/>
    </location>
</feature>
<reference evidence="3 4" key="1">
    <citation type="journal article" date="2019" name="Int. J. Syst. Evol. Microbiol.">
        <title>The Global Catalogue of Microorganisms (GCM) 10K type strain sequencing project: providing services to taxonomists for standard genome sequencing and annotation.</title>
        <authorList>
            <consortium name="The Broad Institute Genomics Platform"/>
            <consortium name="The Broad Institute Genome Sequencing Center for Infectious Disease"/>
            <person name="Wu L."/>
            <person name="Ma J."/>
        </authorList>
    </citation>
    <scope>NUCLEOTIDE SEQUENCE [LARGE SCALE GENOMIC DNA]</scope>
    <source>
        <strain evidence="3 4">JCM 11813</strain>
    </source>
</reference>
<feature type="region of interest" description="Disordered" evidence="1">
    <location>
        <begin position="19"/>
        <end position="46"/>
    </location>
</feature>
<evidence type="ECO:0000256" key="2">
    <source>
        <dbReference type="SAM" id="SignalP"/>
    </source>
</evidence>
<keyword evidence="4" id="KW-1185">Reference proteome</keyword>
<feature type="chain" id="PRO_5045040813" description="DUF4352 domain-containing protein" evidence="2">
    <location>
        <begin position="18"/>
        <end position="227"/>
    </location>
</feature>
<dbReference type="EMBL" id="BAAAJE010000019">
    <property type="protein sequence ID" value="GAA1154590.1"/>
    <property type="molecule type" value="Genomic_DNA"/>
</dbReference>
<proteinExistence type="predicted"/>
<gene>
    <name evidence="3" type="ORF">GCM10009606_36080</name>
</gene>
<accession>A0ABN1ULM3</accession>
<evidence type="ECO:0000313" key="3">
    <source>
        <dbReference type="EMBL" id="GAA1154590.1"/>
    </source>
</evidence>
<feature type="compositionally biased region" description="Basic and acidic residues" evidence="1">
    <location>
        <begin position="204"/>
        <end position="218"/>
    </location>
</feature>
<evidence type="ECO:0008006" key="5">
    <source>
        <dbReference type="Google" id="ProtNLM"/>
    </source>
</evidence>
<evidence type="ECO:0000313" key="4">
    <source>
        <dbReference type="Proteomes" id="UP001499979"/>
    </source>
</evidence>
<dbReference type="RefSeq" id="WP_343909011.1">
    <property type="nucleotide sequence ID" value="NZ_BAAAJE010000019.1"/>
</dbReference>
<sequence>MLSRTAALLLATALTVAGCSSSSDDPAPASSGTPTPSPAASETPYLPVPAGVELTPPGSQLSVGDHAVVAYRPRQEQVGALDIQVTALEKTSIDDFSAWQLSDEQKKSNPFYVRARIENVGDTDLGGRPVPLYVVNDQNVLLEPTPFASSFDACPSTPFPEKFGPGDKANVCLVYLAPKHGDLVSVSFRPEETFNPITWTGDVVKYEPPKPKKSEKGKKGNKKSNGG</sequence>
<dbReference type="Proteomes" id="UP001499979">
    <property type="component" value="Unassembled WGS sequence"/>
</dbReference>
<protein>
    <recommendedName>
        <fullName evidence="5">DUF4352 domain-containing protein</fullName>
    </recommendedName>
</protein>
<feature type="signal peptide" evidence="2">
    <location>
        <begin position="1"/>
        <end position="17"/>
    </location>
</feature>
<dbReference type="PROSITE" id="PS51257">
    <property type="entry name" value="PROKAR_LIPOPROTEIN"/>
    <property type="match status" value="1"/>
</dbReference>
<evidence type="ECO:0000256" key="1">
    <source>
        <dbReference type="SAM" id="MobiDB-lite"/>
    </source>
</evidence>